<accession>A0A403QPW8</accession>
<evidence type="ECO:0000256" key="1">
    <source>
        <dbReference type="SAM" id="MobiDB-lite"/>
    </source>
</evidence>
<proteinExistence type="predicted"/>
<reference evidence="2" key="1">
    <citation type="submission" date="2018-09" db="EMBL/GenBank/DDBJ databases">
        <authorList>
            <person name="Ashton P.M."/>
            <person name="Dallman T."/>
            <person name="Nair S."/>
            <person name="De Pinna E."/>
            <person name="Peters T."/>
            <person name="Grant K."/>
        </authorList>
    </citation>
    <scope>NUCLEOTIDE SEQUENCE [LARGE SCALE GENOMIC DNA]</scope>
    <source>
        <strain evidence="2">598938</strain>
    </source>
</reference>
<dbReference type="AlphaFoldDB" id="A0A403QPW8"/>
<gene>
    <name evidence="2" type="ORF">D7N80_26620</name>
</gene>
<feature type="region of interest" description="Disordered" evidence="1">
    <location>
        <begin position="1"/>
        <end position="31"/>
    </location>
</feature>
<feature type="compositionally biased region" description="Basic and acidic residues" evidence="1">
    <location>
        <begin position="19"/>
        <end position="31"/>
    </location>
</feature>
<feature type="compositionally biased region" description="Polar residues" evidence="1">
    <location>
        <begin position="1"/>
        <end position="10"/>
    </location>
</feature>
<dbReference type="Proteomes" id="UP000885348">
    <property type="component" value="Unassembled WGS sequence"/>
</dbReference>
<name>A0A403QPW8_SALET</name>
<comment type="caution">
    <text evidence="2">The sequence shown here is derived from an EMBL/GenBank/DDBJ whole genome shotgun (WGS) entry which is preliminary data.</text>
</comment>
<sequence length="90" mass="10536">MSKNTVNRSCTAGIPDFVPRQKDKKNQAQQKEDIWPEINPWNALFSVLGVCGTAITETLSNKKNNDYDVVYNYDTKQYEFRYESHNSYYD</sequence>
<evidence type="ECO:0000313" key="2">
    <source>
        <dbReference type="EMBL" id="MML56783.1"/>
    </source>
</evidence>
<protein>
    <submittedName>
        <fullName evidence="2">Uncharacterized protein</fullName>
    </submittedName>
</protein>
<dbReference type="EMBL" id="RVVJ01000054">
    <property type="protein sequence ID" value="MML56783.1"/>
    <property type="molecule type" value="Genomic_DNA"/>
</dbReference>
<organism evidence="2">
    <name type="scientific">Salmonella enterica I</name>
    <dbReference type="NCBI Taxonomy" id="59201"/>
    <lineage>
        <taxon>Bacteria</taxon>
        <taxon>Pseudomonadati</taxon>
        <taxon>Pseudomonadota</taxon>
        <taxon>Gammaproteobacteria</taxon>
        <taxon>Enterobacterales</taxon>
        <taxon>Enterobacteriaceae</taxon>
        <taxon>Salmonella</taxon>
    </lineage>
</organism>